<proteinExistence type="predicted"/>
<dbReference type="OrthoDB" id="6388191at2"/>
<dbReference type="EMBL" id="JACCEW010000008">
    <property type="protein sequence ID" value="NYT38875.1"/>
    <property type="molecule type" value="Genomic_DNA"/>
</dbReference>
<evidence type="ECO:0000313" key="1">
    <source>
        <dbReference type="EMBL" id="NYT38875.1"/>
    </source>
</evidence>
<comment type="caution">
    <text evidence="1">The sequence shown here is derived from an EMBL/GenBank/DDBJ whole genome shotgun (WGS) entry which is preliminary data.</text>
</comment>
<dbReference type="RefSeq" id="WP_129971445.1">
    <property type="nucleotide sequence ID" value="NZ_JACCEW010000008.1"/>
</dbReference>
<keyword evidence="2" id="KW-1185">Reference proteome</keyword>
<organism evidence="1 2">
    <name type="scientific">Allopusillimonas soli</name>
    <dbReference type="NCBI Taxonomy" id="659016"/>
    <lineage>
        <taxon>Bacteria</taxon>
        <taxon>Pseudomonadati</taxon>
        <taxon>Pseudomonadota</taxon>
        <taxon>Betaproteobacteria</taxon>
        <taxon>Burkholderiales</taxon>
        <taxon>Alcaligenaceae</taxon>
        <taxon>Allopusillimonas</taxon>
    </lineage>
</organism>
<gene>
    <name evidence="1" type="ORF">H0A68_18525</name>
</gene>
<accession>A0A853FDG2</accession>
<reference evidence="1 2" key="1">
    <citation type="submission" date="2020-07" db="EMBL/GenBank/DDBJ databases">
        <title>Taxonomic revisions and descriptions of new bacterial species based on genomic comparisons in the high-G+C-content subgroup of the family Alcaligenaceae.</title>
        <authorList>
            <person name="Szabo A."/>
            <person name="Felfoldi T."/>
        </authorList>
    </citation>
    <scope>NUCLEOTIDE SEQUENCE [LARGE SCALE GENOMIC DNA]</scope>
    <source>
        <strain evidence="1 2">DSM 25264</strain>
    </source>
</reference>
<name>A0A853FDG2_9BURK</name>
<dbReference type="AlphaFoldDB" id="A0A853FDG2"/>
<evidence type="ECO:0000313" key="2">
    <source>
        <dbReference type="Proteomes" id="UP000580517"/>
    </source>
</evidence>
<dbReference type="InterPro" id="IPR005564">
    <property type="entry name" value="Major_capsid_GpE"/>
</dbReference>
<protein>
    <submittedName>
        <fullName evidence="1">Major capsid protein</fullName>
    </submittedName>
</protein>
<sequence length="335" mass="36836">MPTLDIFNDDAFSVQSLTAAINTNPEGQAVPTLLDPLFEEEGVTTTSVSIEKDNDKLVLVPNASRGAPADIVLGTKRNLIPFNTLHLPLRSVVRADEVQNVRAFGSENEVQTVQGLINQRIMRMRARIDTTLMYHKLGAVTGNVYDADGTTVLLDLFDRFGLTQQTQSFALGTTGTKVKSKIIDAKRKAEDALGGAAVITGWLGIVGRGFYDAFTTHSSVETAFDRWNDGQFLRDDLRKGFTYGEVVWKEYYGKVGSTTFIDTDTGYLIPILAGESAFQTRFAPADYMETVNTLGLPYYAAQNVLDFNKGVELEAQSNPLTICTRPRIVIKLTKS</sequence>
<dbReference type="Proteomes" id="UP000580517">
    <property type="component" value="Unassembled WGS sequence"/>
</dbReference>
<dbReference type="Pfam" id="PF03864">
    <property type="entry name" value="Phage_cap_E"/>
    <property type="match status" value="1"/>
</dbReference>